<feature type="compositionally biased region" description="Basic and acidic residues" evidence="1">
    <location>
        <begin position="567"/>
        <end position="579"/>
    </location>
</feature>
<organism evidence="2 3">
    <name type="scientific">Patella caerulea</name>
    <name type="common">Rayed Mediterranean limpet</name>
    <dbReference type="NCBI Taxonomy" id="87958"/>
    <lineage>
        <taxon>Eukaryota</taxon>
        <taxon>Metazoa</taxon>
        <taxon>Spiralia</taxon>
        <taxon>Lophotrochozoa</taxon>
        <taxon>Mollusca</taxon>
        <taxon>Gastropoda</taxon>
        <taxon>Patellogastropoda</taxon>
        <taxon>Patelloidea</taxon>
        <taxon>Patellidae</taxon>
        <taxon>Patella</taxon>
    </lineage>
</organism>
<dbReference type="EMBL" id="JAZGQO010000007">
    <property type="protein sequence ID" value="KAK6183003.1"/>
    <property type="molecule type" value="Genomic_DNA"/>
</dbReference>
<dbReference type="InterPro" id="IPR040893">
    <property type="entry name" value="RADX"/>
</dbReference>
<dbReference type="PANTHER" id="PTHR14944">
    <property type="entry name" value="RPA-RELATED PROTEIN RADX"/>
    <property type="match status" value="1"/>
</dbReference>
<feature type="region of interest" description="Disordered" evidence="1">
    <location>
        <begin position="556"/>
        <end position="580"/>
    </location>
</feature>
<dbReference type="AlphaFoldDB" id="A0AAN8JYG1"/>
<evidence type="ECO:0000313" key="2">
    <source>
        <dbReference type="EMBL" id="KAK6183003.1"/>
    </source>
</evidence>
<protein>
    <submittedName>
        <fullName evidence="2">Uncharacterized protein</fullName>
    </submittedName>
</protein>
<comment type="caution">
    <text evidence="2">The sequence shown here is derived from an EMBL/GenBank/DDBJ whole genome shotgun (WGS) entry which is preliminary data.</text>
</comment>
<evidence type="ECO:0000256" key="1">
    <source>
        <dbReference type="SAM" id="MobiDB-lite"/>
    </source>
</evidence>
<evidence type="ECO:0000313" key="3">
    <source>
        <dbReference type="Proteomes" id="UP001347796"/>
    </source>
</evidence>
<name>A0AAN8JYG1_PATCE</name>
<keyword evidence="3" id="KW-1185">Reference proteome</keyword>
<dbReference type="Pfam" id="PF17659">
    <property type="entry name" value="RADX"/>
    <property type="match status" value="1"/>
</dbReference>
<dbReference type="GO" id="GO:0003697">
    <property type="term" value="F:single-stranded DNA binding"/>
    <property type="evidence" value="ECO:0007669"/>
    <property type="project" value="InterPro"/>
</dbReference>
<reference evidence="2 3" key="1">
    <citation type="submission" date="2024-01" db="EMBL/GenBank/DDBJ databases">
        <title>The genome of the rayed Mediterranean limpet Patella caerulea (Linnaeus, 1758).</title>
        <authorList>
            <person name="Anh-Thu Weber A."/>
            <person name="Halstead-Nussloch G."/>
        </authorList>
    </citation>
    <scope>NUCLEOTIDE SEQUENCE [LARGE SCALE GENOMIC DNA]</scope>
    <source>
        <strain evidence="2">AATW-2023a</strain>
        <tissue evidence="2">Whole specimen</tissue>
    </source>
</reference>
<sequence length="732" mass="84751">MAENLICQELKYLEKAVKTSNLNQTDLKTDQFNVIGINRYIIDPAFTGQTDIDTTTHTDAFDITLSDQNNKLKVIIDSSLNYLIQNHLLHVGSVVILNKCSLKYDEADLNSECVIIVQGIEIVDEVEVCEDQTQDLEWWPDTNLKQRENQPLASNRRYYVDVWTTGHVDKTTLLSRSVPDEEEDFQEISQNYNQFCGIKDVYKNWKSFQGTKPAIIVKVLKISRLYHYGRPIKSDKWPFQLHILIGDETGCCTAVFWNVLAVRYLNVLKEGTCLLLQNFKIKRSFHGGSRFNVGRDYGEIFEVDVNLNPQNPASVVKILQESSLDNIPPLQYNFITRSQLRSVCDGVMCDVIGYIKFVGRVEREKMKNRIEGDGGCYWIYRWLHIIDHSSNKPIIIQLYKPNQSDIFDAVKPGEIVICRHLRVMQYLHTLEDSRQARHLYLSSSSETQMDVYRREDLPKMDDRFRNVDVVREFNDWFYQIQDDIDGRYGGYFIYPPLPNTLRTFKQLHPDIEIINSGMWDKTICNMVYRHHRRIYIQALLAHIKFIRINESITPSPSKLGKNSNNKESMEKNVPEKEEQIVNGDWAKSRDTFKHVGVTDQHQIQQMFPLSYDPDNNSLSRINLPSNTYNHTDISCPEYCKANYFEITWLGLNSKVDLTSVKVCNSLNKDSCISDILTGCRTPVMNDEFCYEGVTSVLNSTATVKDIRYLVALDLYCHDFNNIEIILNGAFPV</sequence>
<dbReference type="Gene3D" id="2.40.50.140">
    <property type="entry name" value="Nucleic acid-binding proteins"/>
    <property type="match status" value="2"/>
</dbReference>
<dbReference type="PANTHER" id="PTHR14944:SF2">
    <property type="entry name" value="RPA-RELATED PROTEIN RADX"/>
    <property type="match status" value="1"/>
</dbReference>
<accession>A0AAN8JYG1</accession>
<dbReference type="InterPro" id="IPR012340">
    <property type="entry name" value="NA-bd_OB-fold"/>
</dbReference>
<dbReference type="Proteomes" id="UP001347796">
    <property type="component" value="Unassembled WGS sequence"/>
</dbReference>
<dbReference type="SUPFAM" id="SSF50249">
    <property type="entry name" value="Nucleic acid-binding proteins"/>
    <property type="match status" value="1"/>
</dbReference>
<gene>
    <name evidence="2" type="ORF">SNE40_010561</name>
</gene>
<proteinExistence type="predicted"/>